<dbReference type="OrthoDB" id="5329963at2"/>
<dbReference type="Gene3D" id="3.40.50.150">
    <property type="entry name" value="Vaccinia Virus protein VP39"/>
    <property type="match status" value="1"/>
</dbReference>
<dbReference type="GO" id="GO:0032259">
    <property type="term" value="P:methylation"/>
    <property type="evidence" value="ECO:0007669"/>
    <property type="project" value="UniProtKB-KW"/>
</dbReference>
<evidence type="ECO:0000313" key="2">
    <source>
        <dbReference type="EMBL" id="TLE01127.1"/>
    </source>
</evidence>
<dbReference type="AlphaFoldDB" id="A0A4U8TL43"/>
<dbReference type="InterPro" id="IPR052514">
    <property type="entry name" value="SAM-dependent_MTase"/>
</dbReference>
<dbReference type="Pfam" id="PF05050">
    <property type="entry name" value="Methyltransf_21"/>
    <property type="match status" value="1"/>
</dbReference>
<reference evidence="2 3" key="1">
    <citation type="journal article" date="2014" name="Genome Announc.">
        <title>Draft genome sequences of eight enterohepatic helicobacter species isolated from both laboratory and wild rodents.</title>
        <authorList>
            <person name="Sheh A."/>
            <person name="Shen Z."/>
            <person name="Fox J.G."/>
        </authorList>
    </citation>
    <scope>NUCLEOTIDE SEQUENCE [LARGE SCALE GENOMIC DNA]</scope>
    <source>
        <strain evidence="2 3">ST1</strain>
    </source>
</reference>
<proteinExistence type="predicted"/>
<dbReference type="EMBL" id="JRPD02000003">
    <property type="protein sequence ID" value="TLE01127.1"/>
    <property type="molecule type" value="Genomic_DNA"/>
</dbReference>
<dbReference type="SUPFAM" id="SSF53335">
    <property type="entry name" value="S-adenosyl-L-methionine-dependent methyltransferases"/>
    <property type="match status" value="1"/>
</dbReference>
<dbReference type="PANTHER" id="PTHR34203:SF15">
    <property type="entry name" value="SLL1173 PROTEIN"/>
    <property type="match status" value="1"/>
</dbReference>
<dbReference type="GO" id="GO:0008168">
    <property type="term" value="F:methyltransferase activity"/>
    <property type="evidence" value="ECO:0007669"/>
    <property type="project" value="UniProtKB-KW"/>
</dbReference>
<evidence type="ECO:0000259" key="1">
    <source>
        <dbReference type="Pfam" id="PF05050"/>
    </source>
</evidence>
<dbReference type="Proteomes" id="UP000029922">
    <property type="component" value="Unassembled WGS sequence"/>
</dbReference>
<feature type="domain" description="Methyltransferase FkbM" evidence="1">
    <location>
        <begin position="241"/>
        <end position="390"/>
    </location>
</feature>
<comment type="caution">
    <text evidence="2">The sequence shown here is derived from an EMBL/GenBank/DDBJ whole genome shotgun (WGS) entry which is preliminary data.</text>
</comment>
<dbReference type="InterPro" id="IPR006342">
    <property type="entry name" value="FkbM_mtfrase"/>
</dbReference>
<keyword evidence="2" id="KW-0489">Methyltransferase</keyword>
<organism evidence="2 3">
    <name type="scientific">Helicobacter muridarum</name>
    <dbReference type="NCBI Taxonomy" id="216"/>
    <lineage>
        <taxon>Bacteria</taxon>
        <taxon>Pseudomonadati</taxon>
        <taxon>Campylobacterota</taxon>
        <taxon>Epsilonproteobacteria</taxon>
        <taxon>Campylobacterales</taxon>
        <taxon>Helicobacteraceae</taxon>
        <taxon>Helicobacter</taxon>
    </lineage>
</organism>
<name>A0A4U8TL43_9HELI</name>
<keyword evidence="2" id="KW-0808">Transferase</keyword>
<gene>
    <name evidence="2" type="ORF">LS73_002305</name>
</gene>
<dbReference type="PANTHER" id="PTHR34203">
    <property type="entry name" value="METHYLTRANSFERASE, FKBM FAMILY PROTEIN"/>
    <property type="match status" value="1"/>
</dbReference>
<protein>
    <submittedName>
        <fullName evidence="2">FkbM family methyltransferase</fullName>
    </submittedName>
</protein>
<evidence type="ECO:0000313" key="3">
    <source>
        <dbReference type="Proteomes" id="UP000029922"/>
    </source>
</evidence>
<accession>A0A4U8TL43</accession>
<dbReference type="NCBIfam" id="TIGR01444">
    <property type="entry name" value="fkbM_fam"/>
    <property type="match status" value="1"/>
</dbReference>
<dbReference type="InterPro" id="IPR029063">
    <property type="entry name" value="SAM-dependent_MTases_sf"/>
</dbReference>
<dbReference type="STRING" id="216.LS73_04875"/>
<sequence>MLESFHTLAYQPINKLIRNTMRLAHKILLHIAKILTFFIPIRSIRRKVRGNIIDFLAFFPLLFVRGSNLHKRLLAIIALSNSYQYKRGEYRFPNYGEDVFHIQNVNENMGGGGTLLLEFYSRYDMIKIEQTLELFCDEYSKMILVSALIHRYSNLQGLYIIHFYEHIWKYYYLLEASLDTNKSIESSNGKLYYIDLSLSKNINLGNFKLYYSVYGIFVNFILEQYAYRHLVYAKDGDYVIDGGACYGDTALYFAHKVGQGGKVFSFEFNEDNLEIFHKNMSLNSDIKNITLFTNALYSDSKTKVYHTGSGGGSKLSLESQDNQEYTMSVSIDDLVDNGKIDRVDFIKMDIEGSELAALKGAEKTLKTYNPKIAICLYHSDSDYYDIPLYLKSILPHYEFYCDHFTLGVCESVLFGRPSNS</sequence>